<dbReference type="STRING" id="1406840.Q763_06225"/>
<protein>
    <submittedName>
        <fullName evidence="1">Uncharacterized protein</fullName>
    </submittedName>
</protein>
<accession>A0A0A2LRY7</accession>
<dbReference type="AlphaFoldDB" id="A0A0A2LRY7"/>
<dbReference type="EMBL" id="JRLV01000005">
    <property type="protein sequence ID" value="KGO82684.1"/>
    <property type="molecule type" value="Genomic_DNA"/>
</dbReference>
<reference evidence="1 2" key="1">
    <citation type="submission" date="2013-09" db="EMBL/GenBank/DDBJ databases">
        <authorList>
            <person name="Zeng Z."/>
            <person name="Chen C."/>
        </authorList>
    </citation>
    <scope>NUCLEOTIDE SEQUENCE [LARGE SCALE GENOMIC DNA]</scope>
    <source>
        <strain evidence="1 2">F44-8</strain>
    </source>
</reference>
<comment type="caution">
    <text evidence="1">The sequence shown here is derived from an EMBL/GenBank/DDBJ whole genome shotgun (WGS) entry which is preliminary data.</text>
</comment>
<dbReference type="eggNOG" id="ENOG502ZFZ6">
    <property type="taxonomic scope" value="Bacteria"/>
</dbReference>
<organism evidence="1 2">
    <name type="scientific">Flavobacterium beibuense F44-8</name>
    <dbReference type="NCBI Taxonomy" id="1406840"/>
    <lineage>
        <taxon>Bacteria</taxon>
        <taxon>Pseudomonadati</taxon>
        <taxon>Bacteroidota</taxon>
        <taxon>Flavobacteriia</taxon>
        <taxon>Flavobacteriales</taxon>
        <taxon>Flavobacteriaceae</taxon>
        <taxon>Flavobacterium</taxon>
    </lineage>
</organism>
<proteinExistence type="predicted"/>
<evidence type="ECO:0000313" key="1">
    <source>
        <dbReference type="EMBL" id="KGO82684.1"/>
    </source>
</evidence>
<gene>
    <name evidence="1" type="ORF">Q763_06225</name>
</gene>
<sequence>MDFKTMLQLPAMPTAKIIEILQQIVEKERSSDNPDIPQVRITAGASGSYAGYFIDYNKNDRTILLGNWFDNQFELNYIDYGTVTGISVSRANKYAYLFSNGKIPFVPAAGDVPTMLKLKEAIKDTQMAFKIALKVPHDVIIEWNKSEEPTDTDKYYAKEFLNTLKNAVTAICADNLGREAFAESVKKLAYKFGTENTVTLNGDEMLVTASLERNWQTIPSATMLQEMMEKCL</sequence>
<keyword evidence="2" id="KW-1185">Reference proteome</keyword>
<dbReference type="Proteomes" id="UP000030129">
    <property type="component" value="Unassembled WGS sequence"/>
</dbReference>
<dbReference type="RefSeq" id="WP_035132194.1">
    <property type="nucleotide sequence ID" value="NZ_JRLV01000005.1"/>
</dbReference>
<name>A0A0A2LRY7_9FLAO</name>
<evidence type="ECO:0000313" key="2">
    <source>
        <dbReference type="Proteomes" id="UP000030129"/>
    </source>
</evidence>